<dbReference type="GO" id="GO:0009055">
    <property type="term" value="F:electron transfer activity"/>
    <property type="evidence" value="ECO:0007669"/>
    <property type="project" value="InterPro"/>
</dbReference>
<evidence type="ECO:0000256" key="8">
    <source>
        <dbReference type="PIRSR" id="PIRSR000005-1"/>
    </source>
</evidence>
<dbReference type="Pfam" id="PF00034">
    <property type="entry name" value="Cytochrom_C"/>
    <property type="match status" value="2"/>
</dbReference>
<feature type="chain" id="PRO_5001852788" evidence="10">
    <location>
        <begin position="21"/>
        <end position="213"/>
    </location>
</feature>
<dbReference type="PIRSF" id="PIRSF000005">
    <property type="entry name" value="Cytochrome_c4"/>
    <property type="match status" value="1"/>
</dbReference>
<evidence type="ECO:0000256" key="6">
    <source>
        <dbReference type="ARBA" id="ARBA00022982"/>
    </source>
</evidence>
<name>A0A090AFK9_9GAMM</name>
<dbReference type="PANTHER" id="PTHR33751:SF9">
    <property type="entry name" value="CYTOCHROME C4"/>
    <property type="match status" value="1"/>
</dbReference>
<feature type="binding site" description="axial binding residue" evidence="9">
    <location>
        <position position="50"/>
    </location>
    <ligand>
        <name>heme c</name>
        <dbReference type="ChEBI" id="CHEBI:61717"/>
        <label>1</label>
    </ligand>
    <ligandPart>
        <name>Fe</name>
        <dbReference type="ChEBI" id="CHEBI:18248"/>
    </ligandPart>
</feature>
<dbReference type="SUPFAM" id="SSF46626">
    <property type="entry name" value="Cytochrome c"/>
    <property type="match status" value="2"/>
</dbReference>
<accession>A0A090AFK9</accession>
<dbReference type="HOGENOM" id="CLU_076280_2_1_6"/>
<dbReference type="GO" id="GO:0042597">
    <property type="term" value="C:periplasmic space"/>
    <property type="evidence" value="ECO:0007669"/>
    <property type="project" value="UniProtKB-SubCell"/>
</dbReference>
<keyword evidence="10" id="KW-0732">Signal</keyword>
<feature type="binding site" description="axial binding residue" evidence="9">
    <location>
        <position position="190"/>
    </location>
    <ligand>
        <name>heme c</name>
        <dbReference type="ChEBI" id="CHEBI:61717"/>
        <label>2</label>
    </ligand>
    <ligandPart>
        <name>Fe</name>
        <dbReference type="ChEBI" id="CHEBI:18248"/>
    </ligandPart>
</feature>
<dbReference type="Gene3D" id="1.10.760.10">
    <property type="entry name" value="Cytochrome c-like domain"/>
    <property type="match status" value="2"/>
</dbReference>
<keyword evidence="3 8" id="KW-0349">Heme</keyword>
<evidence type="ECO:0000256" key="7">
    <source>
        <dbReference type="ARBA" id="ARBA00023004"/>
    </source>
</evidence>
<feature type="binding site" description="covalent" evidence="8">
    <location>
        <position position="145"/>
    </location>
    <ligand>
        <name>heme c</name>
        <dbReference type="ChEBI" id="CHEBI:61717"/>
        <label>2</label>
    </ligand>
</feature>
<dbReference type="STRING" id="40754.THII_1532"/>
<feature type="binding site" description="axial binding residue" evidence="9">
    <location>
        <position position="89"/>
    </location>
    <ligand>
        <name>heme c</name>
        <dbReference type="ChEBI" id="CHEBI:61717"/>
        <label>1</label>
    </ligand>
    <ligandPart>
        <name>Fe</name>
        <dbReference type="ChEBI" id="CHEBI:18248"/>
    </ligandPart>
</feature>
<comment type="PTM">
    <text evidence="8">Binds 2 heme c groups covalently per subunit.</text>
</comment>
<evidence type="ECO:0000256" key="5">
    <source>
        <dbReference type="ARBA" id="ARBA00022764"/>
    </source>
</evidence>
<keyword evidence="5" id="KW-0574">Periplasm</keyword>
<feature type="binding site" description="axial binding residue" evidence="9">
    <location>
        <position position="146"/>
    </location>
    <ligand>
        <name>heme c</name>
        <dbReference type="ChEBI" id="CHEBI:61717"/>
        <label>2</label>
    </ligand>
    <ligandPart>
        <name>Fe</name>
        <dbReference type="ChEBI" id="CHEBI:18248"/>
    </ligandPart>
</feature>
<dbReference type="InterPro" id="IPR050597">
    <property type="entry name" value="Cytochrome_c_Oxidase_Subunit"/>
</dbReference>
<keyword evidence="13" id="KW-1185">Reference proteome</keyword>
<comment type="subcellular location">
    <subcellularLocation>
        <location evidence="1">Periplasm</location>
    </subcellularLocation>
</comment>
<feature type="binding site" description="covalent" evidence="8">
    <location>
        <position position="46"/>
    </location>
    <ligand>
        <name>heme c</name>
        <dbReference type="ChEBI" id="CHEBI:61717"/>
        <label>1</label>
    </ligand>
</feature>
<dbReference type="InterPro" id="IPR024167">
    <property type="entry name" value="Cytochrome_c4-like"/>
</dbReference>
<reference evidence="12" key="1">
    <citation type="journal article" date="2014" name="ISME J.">
        <title>Ecophysiology of Thioploca ingrica as revealed by the complete genome sequence supplemented with proteomic evidence.</title>
        <authorList>
            <person name="Kojima H."/>
            <person name="Ogura Y."/>
            <person name="Yamamoto N."/>
            <person name="Togashi T."/>
            <person name="Mori H."/>
            <person name="Watanabe T."/>
            <person name="Nemoto F."/>
            <person name="Kurokawa K."/>
            <person name="Hayashi T."/>
            <person name="Fukui M."/>
        </authorList>
    </citation>
    <scope>NUCLEOTIDE SEQUENCE [LARGE SCALE GENOMIC DNA]</scope>
</reference>
<dbReference type="GO" id="GO:0005506">
    <property type="term" value="F:iron ion binding"/>
    <property type="evidence" value="ECO:0007669"/>
    <property type="project" value="InterPro"/>
</dbReference>
<evidence type="ECO:0000256" key="4">
    <source>
        <dbReference type="ARBA" id="ARBA00022723"/>
    </source>
</evidence>
<dbReference type="PROSITE" id="PS51007">
    <property type="entry name" value="CYTC"/>
    <property type="match status" value="2"/>
</dbReference>
<evidence type="ECO:0000313" key="13">
    <source>
        <dbReference type="Proteomes" id="UP000031623"/>
    </source>
</evidence>
<dbReference type="Proteomes" id="UP000031623">
    <property type="component" value="Chromosome"/>
</dbReference>
<evidence type="ECO:0000256" key="1">
    <source>
        <dbReference type="ARBA" id="ARBA00004418"/>
    </source>
</evidence>
<keyword evidence="7 9" id="KW-0408">Iron</keyword>
<evidence type="ECO:0000256" key="2">
    <source>
        <dbReference type="ARBA" id="ARBA00022448"/>
    </source>
</evidence>
<keyword evidence="6" id="KW-0249">Electron transport</keyword>
<evidence type="ECO:0000259" key="11">
    <source>
        <dbReference type="PROSITE" id="PS51007"/>
    </source>
</evidence>
<evidence type="ECO:0000256" key="9">
    <source>
        <dbReference type="PIRSR" id="PIRSR000005-2"/>
    </source>
</evidence>
<evidence type="ECO:0000256" key="10">
    <source>
        <dbReference type="SAM" id="SignalP"/>
    </source>
</evidence>
<feature type="signal peptide" evidence="10">
    <location>
        <begin position="1"/>
        <end position="20"/>
    </location>
</feature>
<evidence type="ECO:0000256" key="3">
    <source>
        <dbReference type="ARBA" id="ARBA00022617"/>
    </source>
</evidence>
<gene>
    <name evidence="12" type="ORF">THII_1532</name>
</gene>
<protein>
    <submittedName>
        <fullName evidence="12">Cytochrome c553</fullName>
    </submittedName>
</protein>
<proteinExistence type="predicted"/>
<sequence length="213" mass="22505">MKKLTFAVCILLTTHTIGYATTTAPASAGLVGNAEEGKTKSTNLACVGCHGPDGNSLGPTFPNLAGQHASYIVRQIQAFKSGARSEPSMTPMAMPLTEQDIVDLAAYFSSQTVKMSSASEDSVKSGQKIYRGGNKKTGLPACAGCHGPQGLGNPAANYPALSSQHKEYTVKQLKDYQSGARKPEGNAAIMRDIATKMSEDEMKVVTDYMQGLH</sequence>
<feature type="binding site" description="covalent" evidence="8">
    <location>
        <position position="49"/>
    </location>
    <ligand>
        <name>heme c</name>
        <dbReference type="ChEBI" id="CHEBI:61717"/>
        <label>1</label>
    </ligand>
</feature>
<evidence type="ECO:0000313" key="12">
    <source>
        <dbReference type="EMBL" id="BAP55829.1"/>
    </source>
</evidence>
<organism evidence="12 13">
    <name type="scientific">Thioploca ingrica</name>
    <dbReference type="NCBI Taxonomy" id="40754"/>
    <lineage>
        <taxon>Bacteria</taxon>
        <taxon>Pseudomonadati</taxon>
        <taxon>Pseudomonadota</taxon>
        <taxon>Gammaproteobacteria</taxon>
        <taxon>Thiotrichales</taxon>
        <taxon>Thiotrichaceae</taxon>
        <taxon>Thioploca</taxon>
    </lineage>
</organism>
<dbReference type="GO" id="GO:0020037">
    <property type="term" value="F:heme binding"/>
    <property type="evidence" value="ECO:0007669"/>
    <property type="project" value="InterPro"/>
</dbReference>
<dbReference type="KEGG" id="tig:THII_1532"/>
<keyword evidence="4 9" id="KW-0479">Metal-binding</keyword>
<feature type="domain" description="Cytochrome c" evidence="11">
    <location>
        <begin position="121"/>
        <end position="213"/>
    </location>
</feature>
<feature type="domain" description="Cytochrome c" evidence="11">
    <location>
        <begin position="32"/>
        <end position="112"/>
    </location>
</feature>
<feature type="binding site" description="covalent" evidence="8">
    <location>
        <position position="142"/>
    </location>
    <ligand>
        <name>heme c</name>
        <dbReference type="ChEBI" id="CHEBI:61717"/>
        <label>2</label>
    </ligand>
</feature>
<dbReference type="OrthoDB" id="9773456at2"/>
<dbReference type="InterPro" id="IPR036909">
    <property type="entry name" value="Cyt_c-like_dom_sf"/>
</dbReference>
<keyword evidence="2" id="KW-0813">Transport</keyword>
<dbReference type="AlphaFoldDB" id="A0A090AFK9"/>
<dbReference type="EMBL" id="AP014633">
    <property type="protein sequence ID" value="BAP55829.1"/>
    <property type="molecule type" value="Genomic_DNA"/>
</dbReference>
<dbReference type="PANTHER" id="PTHR33751">
    <property type="entry name" value="CBB3-TYPE CYTOCHROME C OXIDASE SUBUNIT FIXP"/>
    <property type="match status" value="1"/>
</dbReference>
<dbReference type="InterPro" id="IPR009056">
    <property type="entry name" value="Cyt_c-like_dom"/>
</dbReference>